<feature type="transmembrane region" description="Helical" evidence="1">
    <location>
        <begin position="20"/>
        <end position="39"/>
    </location>
</feature>
<name>A0A4S4EF91_CAMSN</name>
<proteinExistence type="predicted"/>
<dbReference type="InterPro" id="IPR056652">
    <property type="entry name" value="DUF7750"/>
</dbReference>
<reference evidence="3 4" key="1">
    <citation type="journal article" date="2018" name="Proc. Natl. Acad. Sci. U.S.A.">
        <title>Draft genome sequence of Camellia sinensis var. sinensis provides insights into the evolution of the tea genome and tea quality.</title>
        <authorList>
            <person name="Wei C."/>
            <person name="Yang H."/>
            <person name="Wang S."/>
            <person name="Zhao J."/>
            <person name="Liu C."/>
            <person name="Gao L."/>
            <person name="Xia E."/>
            <person name="Lu Y."/>
            <person name="Tai Y."/>
            <person name="She G."/>
            <person name="Sun J."/>
            <person name="Cao H."/>
            <person name="Tong W."/>
            <person name="Gao Q."/>
            <person name="Li Y."/>
            <person name="Deng W."/>
            <person name="Jiang X."/>
            <person name="Wang W."/>
            <person name="Chen Q."/>
            <person name="Zhang S."/>
            <person name="Li H."/>
            <person name="Wu J."/>
            <person name="Wang P."/>
            <person name="Li P."/>
            <person name="Shi C."/>
            <person name="Zheng F."/>
            <person name="Jian J."/>
            <person name="Huang B."/>
            <person name="Shan D."/>
            <person name="Shi M."/>
            <person name="Fang C."/>
            <person name="Yue Y."/>
            <person name="Li F."/>
            <person name="Li D."/>
            <person name="Wei S."/>
            <person name="Han B."/>
            <person name="Jiang C."/>
            <person name="Yin Y."/>
            <person name="Xia T."/>
            <person name="Zhang Z."/>
            <person name="Bennetzen J.L."/>
            <person name="Zhao S."/>
            <person name="Wan X."/>
        </authorList>
    </citation>
    <scope>NUCLEOTIDE SEQUENCE [LARGE SCALE GENOMIC DNA]</scope>
    <source>
        <strain evidence="4">cv. Shuchazao</strain>
        <tissue evidence="3">Leaf</tissue>
    </source>
</reference>
<protein>
    <recommendedName>
        <fullName evidence="2">DUF7750 domain-containing protein</fullName>
    </recommendedName>
</protein>
<accession>A0A4S4EF91</accession>
<gene>
    <name evidence="3" type="ORF">TEA_001306</name>
</gene>
<dbReference type="EMBL" id="SDRB02005217">
    <property type="protein sequence ID" value="THG14594.1"/>
    <property type="molecule type" value="Genomic_DNA"/>
</dbReference>
<keyword evidence="1" id="KW-0812">Transmembrane</keyword>
<comment type="caution">
    <text evidence="3">The sequence shown here is derived from an EMBL/GenBank/DDBJ whole genome shotgun (WGS) entry which is preliminary data.</text>
</comment>
<dbReference type="Proteomes" id="UP000306102">
    <property type="component" value="Unassembled WGS sequence"/>
</dbReference>
<feature type="domain" description="DUF7750" evidence="2">
    <location>
        <begin position="101"/>
        <end position="131"/>
    </location>
</feature>
<evidence type="ECO:0000313" key="4">
    <source>
        <dbReference type="Proteomes" id="UP000306102"/>
    </source>
</evidence>
<evidence type="ECO:0000313" key="3">
    <source>
        <dbReference type="EMBL" id="THG14594.1"/>
    </source>
</evidence>
<dbReference type="AlphaFoldDB" id="A0A4S4EF91"/>
<evidence type="ECO:0000259" key="2">
    <source>
        <dbReference type="Pfam" id="PF24930"/>
    </source>
</evidence>
<keyword evidence="1" id="KW-1133">Transmembrane helix</keyword>
<keyword evidence="1" id="KW-0472">Membrane</keyword>
<evidence type="ECO:0000256" key="1">
    <source>
        <dbReference type="SAM" id="Phobius"/>
    </source>
</evidence>
<dbReference type="Pfam" id="PF24930">
    <property type="entry name" value="DUF7750"/>
    <property type="match status" value="1"/>
</dbReference>
<dbReference type="STRING" id="542762.A0A4S4EF91"/>
<organism evidence="3 4">
    <name type="scientific">Camellia sinensis var. sinensis</name>
    <name type="common">China tea</name>
    <dbReference type="NCBI Taxonomy" id="542762"/>
    <lineage>
        <taxon>Eukaryota</taxon>
        <taxon>Viridiplantae</taxon>
        <taxon>Streptophyta</taxon>
        <taxon>Embryophyta</taxon>
        <taxon>Tracheophyta</taxon>
        <taxon>Spermatophyta</taxon>
        <taxon>Magnoliopsida</taxon>
        <taxon>eudicotyledons</taxon>
        <taxon>Gunneridae</taxon>
        <taxon>Pentapetalae</taxon>
        <taxon>asterids</taxon>
        <taxon>Ericales</taxon>
        <taxon>Theaceae</taxon>
        <taxon>Camellia</taxon>
    </lineage>
</organism>
<keyword evidence="4" id="KW-1185">Reference proteome</keyword>
<sequence length="133" mass="14624">MRCVCMCDTDLATITMCNDLMVLLIWNGHWLAVVELGLLKGRHPLLKDADVTLNPSKGLAWVESTSSDKSSRKSNGTLEQASSVDVVLVKDEGNSIADERGQVLQTAQVAMNMLDMTMPGTLNEEQKQKVLLY</sequence>